<keyword evidence="8" id="KW-0547">Nucleotide-binding</keyword>
<dbReference type="RefSeq" id="WP_380077699.1">
    <property type="nucleotide sequence ID" value="NZ_JBHSGO010000045.1"/>
</dbReference>
<dbReference type="SUPFAM" id="SSF55821">
    <property type="entry name" value="YrdC/RibB"/>
    <property type="match status" value="1"/>
</dbReference>
<keyword evidence="4" id="KW-0963">Cytoplasm</keyword>
<keyword evidence="7 13" id="KW-0548">Nucleotidyltransferase</keyword>
<evidence type="ECO:0000313" key="14">
    <source>
        <dbReference type="Proteomes" id="UP001596020"/>
    </source>
</evidence>
<evidence type="ECO:0000256" key="1">
    <source>
        <dbReference type="ARBA" id="ARBA00004496"/>
    </source>
</evidence>
<dbReference type="EC" id="2.7.7.87" evidence="3"/>
<comment type="similarity">
    <text evidence="2">Belongs to the SUA5 family.</text>
</comment>
<dbReference type="InterPro" id="IPR006070">
    <property type="entry name" value="Sua5-like_dom"/>
</dbReference>
<evidence type="ECO:0000256" key="3">
    <source>
        <dbReference type="ARBA" id="ARBA00012584"/>
    </source>
</evidence>
<dbReference type="PANTHER" id="PTHR17490">
    <property type="entry name" value="SUA5"/>
    <property type="match status" value="1"/>
</dbReference>
<evidence type="ECO:0000259" key="12">
    <source>
        <dbReference type="PROSITE" id="PS51163"/>
    </source>
</evidence>
<sequence>MANRFDSSDLEEAVRIMRNGGIILYPTDTIWGIGCDATNSEAVKKIYTLKQRSDSKAMLVLTDHDCKLPGLMREVPELAYDIIDMAIKPVTIIYPNARNIAPELIASDGSVGIRITKEEFSKALCNKMRVPIVSTSANISGHPSPHFFHEIEEEIKAQVDYIVKYRQDDLTPSLPSQIIKLDVNGEVKVIRE</sequence>
<evidence type="ECO:0000256" key="6">
    <source>
        <dbReference type="ARBA" id="ARBA00022694"/>
    </source>
</evidence>
<evidence type="ECO:0000256" key="9">
    <source>
        <dbReference type="ARBA" id="ARBA00022840"/>
    </source>
</evidence>
<evidence type="ECO:0000256" key="4">
    <source>
        <dbReference type="ARBA" id="ARBA00022490"/>
    </source>
</evidence>
<organism evidence="13 14">
    <name type="scientific">Falsiporphyromonas endometrii</name>
    <dbReference type="NCBI Taxonomy" id="1387297"/>
    <lineage>
        <taxon>Bacteria</taxon>
        <taxon>Pseudomonadati</taxon>
        <taxon>Bacteroidota</taxon>
        <taxon>Bacteroidia</taxon>
        <taxon>Bacteroidales</taxon>
        <taxon>Porphyromonadaceae</taxon>
        <taxon>Falsiporphyromonas</taxon>
    </lineage>
</organism>
<reference evidence="14" key="1">
    <citation type="journal article" date="2019" name="Int. J. Syst. Evol. Microbiol.">
        <title>The Global Catalogue of Microorganisms (GCM) 10K type strain sequencing project: providing services to taxonomists for standard genome sequencing and annotation.</title>
        <authorList>
            <consortium name="The Broad Institute Genomics Platform"/>
            <consortium name="The Broad Institute Genome Sequencing Center for Infectious Disease"/>
            <person name="Wu L."/>
            <person name="Ma J."/>
        </authorList>
    </citation>
    <scope>NUCLEOTIDE SEQUENCE [LARGE SCALE GENOMIC DNA]</scope>
    <source>
        <strain evidence="14">CGMCC 4.7357</strain>
    </source>
</reference>
<dbReference type="EMBL" id="JBHSGO010000045">
    <property type="protein sequence ID" value="MFC4665503.1"/>
    <property type="molecule type" value="Genomic_DNA"/>
</dbReference>
<keyword evidence="6" id="KW-0819">tRNA processing</keyword>
<dbReference type="NCBIfam" id="TIGR00057">
    <property type="entry name" value="L-threonylcarbamoyladenylate synthase"/>
    <property type="match status" value="1"/>
</dbReference>
<evidence type="ECO:0000256" key="5">
    <source>
        <dbReference type="ARBA" id="ARBA00022679"/>
    </source>
</evidence>
<keyword evidence="14" id="KW-1185">Reference proteome</keyword>
<evidence type="ECO:0000256" key="11">
    <source>
        <dbReference type="ARBA" id="ARBA00048366"/>
    </source>
</evidence>
<dbReference type="Proteomes" id="UP001596020">
    <property type="component" value="Unassembled WGS sequence"/>
</dbReference>
<dbReference type="PANTHER" id="PTHR17490:SF16">
    <property type="entry name" value="THREONYLCARBAMOYL-AMP SYNTHASE"/>
    <property type="match status" value="1"/>
</dbReference>
<evidence type="ECO:0000256" key="10">
    <source>
        <dbReference type="ARBA" id="ARBA00029774"/>
    </source>
</evidence>
<dbReference type="PROSITE" id="PS51163">
    <property type="entry name" value="YRDC"/>
    <property type="match status" value="1"/>
</dbReference>
<dbReference type="InterPro" id="IPR050156">
    <property type="entry name" value="TC-AMP_synthase_SUA5"/>
</dbReference>
<protein>
    <recommendedName>
        <fullName evidence="10">L-threonylcarbamoyladenylate synthase</fullName>
        <ecNumber evidence="3">2.7.7.87</ecNumber>
    </recommendedName>
    <alternativeName>
        <fullName evidence="10">L-threonylcarbamoyladenylate synthase</fullName>
    </alternativeName>
</protein>
<evidence type="ECO:0000256" key="7">
    <source>
        <dbReference type="ARBA" id="ARBA00022695"/>
    </source>
</evidence>
<evidence type="ECO:0000256" key="2">
    <source>
        <dbReference type="ARBA" id="ARBA00007663"/>
    </source>
</evidence>
<feature type="domain" description="YrdC-like" evidence="12">
    <location>
        <begin position="7"/>
        <end position="192"/>
    </location>
</feature>
<proteinExistence type="inferred from homology"/>
<dbReference type="Gene3D" id="3.90.870.10">
    <property type="entry name" value="DHBP synthase"/>
    <property type="match status" value="1"/>
</dbReference>
<dbReference type="Pfam" id="PF01300">
    <property type="entry name" value="Sua5_yciO_yrdC"/>
    <property type="match status" value="1"/>
</dbReference>
<gene>
    <name evidence="13" type="ORF">ACFO3G_02575</name>
</gene>
<keyword evidence="9" id="KW-0067">ATP-binding</keyword>
<accession>A0ABV9K681</accession>
<evidence type="ECO:0000313" key="13">
    <source>
        <dbReference type="EMBL" id="MFC4665503.1"/>
    </source>
</evidence>
<evidence type="ECO:0000256" key="8">
    <source>
        <dbReference type="ARBA" id="ARBA00022741"/>
    </source>
</evidence>
<comment type="caution">
    <text evidence="13">The sequence shown here is derived from an EMBL/GenBank/DDBJ whole genome shotgun (WGS) entry which is preliminary data.</text>
</comment>
<dbReference type="InterPro" id="IPR017945">
    <property type="entry name" value="DHBP_synth_RibB-like_a/b_dom"/>
</dbReference>
<comment type="catalytic activity">
    <reaction evidence="11">
        <text>L-threonine + hydrogencarbonate + ATP = L-threonylcarbamoyladenylate + diphosphate + H2O</text>
        <dbReference type="Rhea" id="RHEA:36407"/>
        <dbReference type="ChEBI" id="CHEBI:15377"/>
        <dbReference type="ChEBI" id="CHEBI:17544"/>
        <dbReference type="ChEBI" id="CHEBI:30616"/>
        <dbReference type="ChEBI" id="CHEBI:33019"/>
        <dbReference type="ChEBI" id="CHEBI:57926"/>
        <dbReference type="ChEBI" id="CHEBI:73682"/>
        <dbReference type="EC" id="2.7.7.87"/>
    </reaction>
</comment>
<dbReference type="GO" id="GO:0061710">
    <property type="term" value="F:L-threonylcarbamoyladenylate synthase"/>
    <property type="evidence" value="ECO:0007669"/>
    <property type="project" value="UniProtKB-EC"/>
</dbReference>
<name>A0ABV9K681_9PORP</name>
<comment type="subcellular location">
    <subcellularLocation>
        <location evidence="1">Cytoplasm</location>
    </subcellularLocation>
</comment>
<keyword evidence="5 13" id="KW-0808">Transferase</keyword>